<dbReference type="InterPro" id="IPR005537">
    <property type="entry name" value="RAMP_III_fam"/>
</dbReference>
<keyword evidence="4" id="KW-1185">Reference proteome</keyword>
<gene>
    <name evidence="3" type="ORF">MA03_02820</name>
</gene>
<dbReference type="EMBL" id="CP009961">
    <property type="protein sequence ID" value="AKG38418.1"/>
    <property type="molecule type" value="Genomic_DNA"/>
</dbReference>
<name>A0A0F7FGR2_9CREN</name>
<dbReference type="RefSeq" id="WP_052883821.1">
    <property type="nucleotide sequence ID" value="NZ_CP009961.1"/>
</dbReference>
<protein>
    <recommendedName>
        <fullName evidence="2">CRISPR type III-associated protein domain-containing protein</fullName>
    </recommendedName>
</protein>
<dbReference type="GeneID" id="25401129"/>
<dbReference type="Proteomes" id="UP000067434">
    <property type="component" value="Chromosome"/>
</dbReference>
<dbReference type="PATRIC" id="fig|1550241.5.peg.585"/>
<feature type="domain" description="CRISPR type III-associated protein" evidence="2">
    <location>
        <begin position="19"/>
        <end position="225"/>
    </location>
</feature>
<keyword evidence="1" id="KW-0051">Antiviral defense</keyword>
<dbReference type="KEGG" id="thf:MA03_02820"/>
<evidence type="ECO:0000259" key="2">
    <source>
        <dbReference type="Pfam" id="PF03787"/>
    </source>
</evidence>
<evidence type="ECO:0000313" key="3">
    <source>
        <dbReference type="EMBL" id="AKG38418.1"/>
    </source>
</evidence>
<sequence>MSGARGLLTIKRRIWADCEIELLEPLRVGAGRDPESPIDLPVLRDSIGRPVIPGSTLKGFFRSYLSRLLLAYRIAGGSSVEVDGIKVELKPCIDSISEKRMDASKLEDLCVLDKVFGYSGRNISFSSLIKFTDAEPVSLVGTLKRTHVSLDRKRDAAEKKMLTKVEAIKERAGDPTKYRFTIIYDELGDPLFSDANNAFMLLLTMLNKGLEEFIGGWKSRGYGRARIKLMKIRVADVSDLLNGNIREVNLGDIVPRR</sequence>
<evidence type="ECO:0000313" key="4">
    <source>
        <dbReference type="Proteomes" id="UP000067434"/>
    </source>
</evidence>
<dbReference type="PANTHER" id="PTHR35579">
    <property type="entry name" value="CRISPR SYSTEM CMS ENDORIBONUCLEASE CSM3"/>
    <property type="match status" value="1"/>
</dbReference>
<dbReference type="HOGENOM" id="CLU_084207_1_0_2"/>
<dbReference type="OrthoDB" id="44077at2157"/>
<organism evidence="3 4">
    <name type="scientific">Infirmifilum uzonense</name>
    <dbReference type="NCBI Taxonomy" id="1550241"/>
    <lineage>
        <taxon>Archaea</taxon>
        <taxon>Thermoproteota</taxon>
        <taxon>Thermoprotei</taxon>
        <taxon>Thermofilales</taxon>
        <taxon>Thermofilaceae</taxon>
        <taxon>Infirmifilum</taxon>
    </lineage>
</organism>
<accession>A0A0F7FGR2</accession>
<dbReference type="GO" id="GO:0051607">
    <property type="term" value="P:defense response to virus"/>
    <property type="evidence" value="ECO:0007669"/>
    <property type="project" value="UniProtKB-KW"/>
</dbReference>
<dbReference type="Pfam" id="PF03787">
    <property type="entry name" value="RAMPs"/>
    <property type="match status" value="1"/>
</dbReference>
<dbReference type="AlphaFoldDB" id="A0A0F7FGR2"/>
<reference evidence="3 4" key="1">
    <citation type="journal article" date="2015" name="Stand. Genomic Sci.">
        <title>Complete genome sequence of and proposal of Thermofilum uzonense sp. nov. a novel hyperthermophilic crenarchaeon and emended description of the genus Thermofilum.</title>
        <authorList>
            <person name="Toshchakov S.V."/>
            <person name="Korzhenkov A.A."/>
            <person name="Samarov N.I."/>
            <person name="Mazunin I.O."/>
            <person name="Mozhey O.I."/>
            <person name="Shmyr I.S."/>
            <person name="Derbikova K.S."/>
            <person name="Taranov E.A."/>
            <person name="Dominova I.N."/>
            <person name="Bonch-Osmolovskaya E.A."/>
            <person name="Patrushev M.V."/>
            <person name="Podosokorskaya O.A."/>
            <person name="Kublanov I.V."/>
        </authorList>
    </citation>
    <scope>NUCLEOTIDE SEQUENCE [LARGE SCALE GENOMIC DNA]</scope>
    <source>
        <strain evidence="3 4">1807-2</strain>
    </source>
</reference>
<dbReference type="PANTHER" id="PTHR35579:SF6">
    <property type="entry name" value="DUF324 DOMAIN-CONTAINING PROTEIN"/>
    <property type="match status" value="1"/>
</dbReference>
<dbReference type="InterPro" id="IPR052216">
    <property type="entry name" value="CRISPR_Csm3_endoribonuclease"/>
</dbReference>
<evidence type="ECO:0000256" key="1">
    <source>
        <dbReference type="ARBA" id="ARBA00023118"/>
    </source>
</evidence>
<dbReference type="CDD" id="cd09726">
    <property type="entry name" value="RAMP_I_III"/>
    <property type="match status" value="1"/>
</dbReference>
<proteinExistence type="predicted"/>
<dbReference type="STRING" id="1550241.MA03_02820"/>